<dbReference type="PANTHER" id="PTHR11748">
    <property type="entry name" value="D-LACTATE DEHYDROGENASE"/>
    <property type="match status" value="1"/>
</dbReference>
<keyword evidence="9" id="KW-0411">Iron-sulfur</keyword>
<feature type="domain" description="4Fe-4S ferredoxin-type" evidence="11">
    <location>
        <begin position="521"/>
        <end position="552"/>
    </location>
</feature>
<dbReference type="InterPro" id="IPR017900">
    <property type="entry name" value="4Fe4S_Fe_S_CS"/>
</dbReference>
<dbReference type="Gene3D" id="3.30.465.10">
    <property type="match status" value="1"/>
</dbReference>
<keyword evidence="5" id="KW-0274">FAD</keyword>
<dbReference type="InterPro" id="IPR036318">
    <property type="entry name" value="FAD-bd_PCMH-like_sf"/>
</dbReference>
<evidence type="ECO:0000256" key="7">
    <source>
        <dbReference type="ARBA" id="ARBA00023002"/>
    </source>
</evidence>
<evidence type="ECO:0000256" key="5">
    <source>
        <dbReference type="ARBA" id="ARBA00022827"/>
    </source>
</evidence>
<evidence type="ECO:0000256" key="8">
    <source>
        <dbReference type="ARBA" id="ARBA00023004"/>
    </source>
</evidence>
<evidence type="ECO:0000256" key="1">
    <source>
        <dbReference type="ARBA" id="ARBA00001974"/>
    </source>
</evidence>
<evidence type="ECO:0000256" key="10">
    <source>
        <dbReference type="ARBA" id="ARBA00038897"/>
    </source>
</evidence>
<evidence type="ECO:0000256" key="2">
    <source>
        <dbReference type="ARBA" id="ARBA00008000"/>
    </source>
</evidence>
<protein>
    <recommendedName>
        <fullName evidence="10">D-lactate dehydrogenase (cytochrome)</fullName>
        <ecNumber evidence="10">1.1.2.4</ecNumber>
    </recommendedName>
</protein>
<dbReference type="Gene3D" id="3.30.70.2190">
    <property type="match status" value="1"/>
</dbReference>
<dbReference type="RefSeq" id="WP_345582274.1">
    <property type="nucleotide sequence ID" value="NZ_BAABLV010000031.1"/>
</dbReference>
<gene>
    <name evidence="13" type="ORF">GCM10025789_19310</name>
</gene>
<sequence length="924" mass="100114">MTNAHDHPKRDERAITRLAMAHDASHFLLTPTAVVTPTSVEDVSDLMAEASFLRQPITFRSGGTSLCGQAVTDGVLVDVRRHFRGIEVLDGGERVRAGAGATLAAVNARLAPYGRRLGPDPTSAVACTIGGIIANNSSGMLAGNEQTAYHTVESMVFVLPSGRIVDTADPGADITLRLEETKLVGGLHMLRNRLRTNPTAIADINRLFSIKNTMGYGINALLEFHRPVDIIPHLLVGSEGTLGFVAEATFRTVPRQSHSAAALAVFPDLDAAATAAQGLVAHGFEAIELMDVAALRVVRDQPTAPPIIRDADLTTQAVLLVELHDTSAETLAERVARAEAALSELNAVDVVELTTDPEERNALIELRRGLYALVAGARASGTTTLLEDLSLPLERFADMCKALDRLFDKHGYGIDNVPLFAHARDGNIHFLLSERFDQPAGLLRYRKFTRELVREVLRRGGVLKAEHGTGRAMAPFVQAQYGDELYEVMREIKHLFDPAGVMNPGVIISDDPDEHLRNLKLMPTIEPEVDNCIECGYCESVCPSRDLTVTPRQRIVLRRELAARQSDHALLDQITDDYLYAAIETCAVDGMCSVACPLGINTGDLVRRQRTELAQGVEKTAWTSAARHWGLATRMGSAALTMAKSSTPLAVAVSNAGRRRLGDEAVPGYDEDLPRGAGLKRRPLRRRDRGRIYGVAAYFPSCVQTVLAPAGQGTFHAFRDVSNRADVSVSLIDATDLCCGAPWKAKGLTEGYDIMTAKTLRGIDVHGPDGARLPIVMDASSCTLALREMAEGRGIEILDLVQFAAEHLLPHLAVTHPFESIAVHPTCASTRMDINDHLLTIARAISKDVVVPDSWACCGWAGDRGVLHPELTESATREMAEELAGRQFAAYASTNRTCELAMSRATGQTYRHIIELLAEATRPG</sequence>
<dbReference type="SUPFAM" id="SSF56176">
    <property type="entry name" value="FAD-binding/transporter-associated domain-like"/>
    <property type="match status" value="1"/>
</dbReference>
<evidence type="ECO:0000259" key="11">
    <source>
        <dbReference type="PROSITE" id="PS51379"/>
    </source>
</evidence>
<dbReference type="SUPFAM" id="SSF46548">
    <property type="entry name" value="alpha-helical ferredoxin"/>
    <property type="match status" value="1"/>
</dbReference>
<dbReference type="Pfam" id="PF02913">
    <property type="entry name" value="FAD-oxidase_C"/>
    <property type="match status" value="1"/>
</dbReference>
<evidence type="ECO:0000256" key="6">
    <source>
        <dbReference type="ARBA" id="ARBA00022946"/>
    </source>
</evidence>
<organism evidence="13 14">
    <name type="scientific">Tessaracoccus lubricantis</name>
    <dbReference type="NCBI Taxonomy" id="545543"/>
    <lineage>
        <taxon>Bacteria</taxon>
        <taxon>Bacillati</taxon>
        <taxon>Actinomycetota</taxon>
        <taxon>Actinomycetes</taxon>
        <taxon>Propionibacteriales</taxon>
        <taxon>Propionibacteriaceae</taxon>
        <taxon>Tessaracoccus</taxon>
    </lineage>
</organism>
<dbReference type="InterPro" id="IPR016167">
    <property type="entry name" value="FAD-bd_PCMH_sub1"/>
</dbReference>
<comment type="similarity">
    <text evidence="2">Belongs to the FAD-binding oxidoreductase/transferase type 4 family.</text>
</comment>
<dbReference type="InterPro" id="IPR016171">
    <property type="entry name" value="Vanillyl_alc_oxidase_C-sub2"/>
</dbReference>
<evidence type="ECO:0000259" key="12">
    <source>
        <dbReference type="PROSITE" id="PS51387"/>
    </source>
</evidence>
<dbReference type="Gene3D" id="1.10.1060.10">
    <property type="entry name" value="Alpha-helical ferredoxin"/>
    <property type="match status" value="1"/>
</dbReference>
<dbReference type="Pfam" id="PF01565">
    <property type="entry name" value="FAD_binding_4"/>
    <property type="match status" value="1"/>
</dbReference>
<dbReference type="Gene3D" id="3.30.43.10">
    <property type="entry name" value="Uridine Diphospho-n-acetylenolpyruvylglucosamine Reductase, domain 2"/>
    <property type="match status" value="1"/>
</dbReference>
<dbReference type="InterPro" id="IPR009051">
    <property type="entry name" value="Helical_ferredxn"/>
</dbReference>
<evidence type="ECO:0000256" key="3">
    <source>
        <dbReference type="ARBA" id="ARBA00022630"/>
    </source>
</evidence>
<dbReference type="EC" id="1.1.2.4" evidence="10"/>
<dbReference type="InterPro" id="IPR006094">
    <property type="entry name" value="Oxid_FAD_bind_N"/>
</dbReference>
<name>A0ABP9FGH3_9ACTN</name>
<dbReference type="InterPro" id="IPR016166">
    <property type="entry name" value="FAD-bd_PCMH"/>
</dbReference>
<evidence type="ECO:0000256" key="9">
    <source>
        <dbReference type="ARBA" id="ARBA00023014"/>
    </source>
</evidence>
<dbReference type="Gene3D" id="3.30.70.2740">
    <property type="match status" value="1"/>
</dbReference>
<dbReference type="InterPro" id="IPR004017">
    <property type="entry name" value="Cys_rich_dom"/>
</dbReference>
<dbReference type="InterPro" id="IPR016169">
    <property type="entry name" value="FAD-bd_PCMH_sub2"/>
</dbReference>
<dbReference type="Pfam" id="PF13183">
    <property type="entry name" value="Fer4_8"/>
    <property type="match status" value="1"/>
</dbReference>
<dbReference type="InterPro" id="IPR004113">
    <property type="entry name" value="FAD-bd_oxidored_4_C"/>
</dbReference>
<evidence type="ECO:0000256" key="4">
    <source>
        <dbReference type="ARBA" id="ARBA00022723"/>
    </source>
</evidence>
<dbReference type="PROSITE" id="PS51379">
    <property type="entry name" value="4FE4S_FER_2"/>
    <property type="match status" value="1"/>
</dbReference>
<comment type="cofactor">
    <cofactor evidence="1">
        <name>FAD</name>
        <dbReference type="ChEBI" id="CHEBI:57692"/>
    </cofactor>
</comment>
<feature type="domain" description="FAD-binding PCMH-type" evidence="12">
    <location>
        <begin position="27"/>
        <end position="255"/>
    </location>
</feature>
<evidence type="ECO:0000313" key="14">
    <source>
        <dbReference type="Proteomes" id="UP001501521"/>
    </source>
</evidence>
<dbReference type="PANTHER" id="PTHR11748:SF111">
    <property type="entry name" value="D-LACTATE DEHYDROGENASE, MITOCHONDRIAL-RELATED"/>
    <property type="match status" value="1"/>
</dbReference>
<keyword evidence="7" id="KW-0560">Oxidoreductase</keyword>
<dbReference type="Proteomes" id="UP001501521">
    <property type="component" value="Unassembled WGS sequence"/>
</dbReference>
<dbReference type="InterPro" id="IPR016164">
    <property type="entry name" value="FAD-linked_Oxase-like_C"/>
</dbReference>
<keyword evidence="14" id="KW-1185">Reference proteome</keyword>
<dbReference type="PROSITE" id="PS51387">
    <property type="entry name" value="FAD_PCMH"/>
    <property type="match status" value="1"/>
</dbReference>
<dbReference type="SUPFAM" id="SSF55103">
    <property type="entry name" value="FAD-linked oxidases, C-terminal domain"/>
    <property type="match status" value="1"/>
</dbReference>
<keyword evidence="4" id="KW-0479">Metal-binding</keyword>
<comment type="caution">
    <text evidence="13">The sequence shown here is derived from an EMBL/GenBank/DDBJ whole genome shotgun (WGS) entry which is preliminary data.</text>
</comment>
<dbReference type="EMBL" id="BAABLV010000031">
    <property type="protein sequence ID" value="GAA4900871.1"/>
    <property type="molecule type" value="Genomic_DNA"/>
</dbReference>
<dbReference type="Pfam" id="PF02754">
    <property type="entry name" value="CCG"/>
    <property type="match status" value="2"/>
</dbReference>
<dbReference type="Gene3D" id="1.10.45.10">
    <property type="entry name" value="Vanillyl-alcohol Oxidase, Chain A, domain 4"/>
    <property type="match status" value="1"/>
</dbReference>
<dbReference type="InterPro" id="IPR017896">
    <property type="entry name" value="4Fe4S_Fe-S-bd"/>
</dbReference>
<proteinExistence type="inferred from homology"/>
<accession>A0ABP9FGH3</accession>
<evidence type="ECO:0000313" key="13">
    <source>
        <dbReference type="EMBL" id="GAA4900871.1"/>
    </source>
</evidence>
<keyword evidence="3" id="KW-0285">Flavoprotein</keyword>
<reference evidence="14" key="1">
    <citation type="journal article" date="2019" name="Int. J. Syst. Evol. Microbiol.">
        <title>The Global Catalogue of Microorganisms (GCM) 10K type strain sequencing project: providing services to taxonomists for standard genome sequencing and annotation.</title>
        <authorList>
            <consortium name="The Broad Institute Genomics Platform"/>
            <consortium name="The Broad Institute Genome Sequencing Center for Infectious Disease"/>
            <person name="Wu L."/>
            <person name="Ma J."/>
        </authorList>
    </citation>
    <scope>NUCLEOTIDE SEQUENCE [LARGE SCALE GENOMIC DNA]</scope>
    <source>
        <strain evidence="14">JCM 19125</strain>
    </source>
</reference>
<keyword evidence="6" id="KW-0809">Transit peptide</keyword>
<keyword evidence="8" id="KW-0408">Iron</keyword>
<dbReference type="PROSITE" id="PS00198">
    <property type="entry name" value="4FE4S_FER_1"/>
    <property type="match status" value="1"/>
</dbReference>